<dbReference type="HOGENOM" id="CLU_006344_10_2_1"/>
<evidence type="ECO:0000313" key="2">
    <source>
        <dbReference type="EMBL" id="KIO01513.1"/>
    </source>
</evidence>
<keyword evidence="3" id="KW-1185">Reference proteome</keyword>
<protein>
    <recommendedName>
        <fullName evidence="1">DUF6830 domain-containing protein</fullName>
    </recommendedName>
</protein>
<dbReference type="OrthoDB" id="3232986at2759"/>
<name>A0A0C3IXE1_PISTI</name>
<gene>
    <name evidence="2" type="ORF">M404DRAFT_16208</name>
</gene>
<reference evidence="3" key="2">
    <citation type="submission" date="2015-01" db="EMBL/GenBank/DDBJ databases">
        <title>Evolutionary Origins and Diversification of the Mycorrhizal Mutualists.</title>
        <authorList>
            <consortium name="DOE Joint Genome Institute"/>
            <consortium name="Mycorrhizal Genomics Consortium"/>
            <person name="Kohler A."/>
            <person name="Kuo A."/>
            <person name="Nagy L.G."/>
            <person name="Floudas D."/>
            <person name="Copeland A."/>
            <person name="Barry K.W."/>
            <person name="Cichocki N."/>
            <person name="Veneault-Fourrey C."/>
            <person name="LaButti K."/>
            <person name="Lindquist E.A."/>
            <person name="Lipzen A."/>
            <person name="Lundell T."/>
            <person name="Morin E."/>
            <person name="Murat C."/>
            <person name="Riley R."/>
            <person name="Ohm R."/>
            <person name="Sun H."/>
            <person name="Tunlid A."/>
            <person name="Henrissat B."/>
            <person name="Grigoriev I.V."/>
            <person name="Hibbett D.S."/>
            <person name="Martin F."/>
        </authorList>
    </citation>
    <scope>NUCLEOTIDE SEQUENCE [LARGE SCALE GENOMIC DNA]</scope>
    <source>
        <strain evidence="3">Marx 270</strain>
    </source>
</reference>
<sequence length="863" mass="97486">MPCRIRVYHPNQPAKHDGGMNLLQRMDTDQHADTRNSENVYFPFTSQSEWQLANWLASGVLSQKEIDGYLQLQRNKDHPVSFNTAKDLHACIELLPDVPRWHYQEIKVAPYQTTTPIVLYWRDGLKVIEHLFSNPVFAHCIDLSPYREFEATDQGQQRVYGEFMSADHTWSTQDSLLPGHSFLGVIGASDKTPLTIGTGNKEMHPLLLSIANIHASVCMKATSHSFALAAYLPIPKFRNVPQAIQAVLSVHVYHFAISIVMKNLVIANRDGKVMSDPMGNLRVIHTPLVSWIADYPEQLLIACVSSKNSLISLATAEQFGDTICQPLRVHQHTLQGIRDAVAIHDPCDITAFHKVCLTKHLNGVVEPFWKVWGDACPSRFLTPEALHQWHKFYFDHCLRWVINIVRGEEVDRHLAALQPRIGTRHWANGISKLKQCTGHEHRDLEKVLPAVAAGALPDDVLCALRAITEFIFLAQSLFHYDETIHALNEALREFHHYKSSILTAHGRVGTNGPLDHFQIPKLELAQHIAQSVREMGAPYQWSSDITECCHITHVKVPYRFQCCRFLDRQEKQRLFQLYTTLKSIDLPLLNEMADEAKLMALHYPEATWISSVLSTEQYVGTSHSERSIFNNPRLHGSPTNSRILLTLRPHFPVIPLRDATVLLGLDDFLPALGDFFSGHTYTVRNGRRTSPPNCPLPFHDQHSMQDTQLVAPIQTVQVAPCSPTLPSGRANTVLITHESGDILSADPHAERYLVAQVRAILQPITNPASPPLLYVKFFNFSNMHYAIVDNVRVVSPAPKIKMFLPLGDIIPLDNVQQVVQLVPKFGVKSPRIMTCDNCLDVGREFYINSFADKETFHAVLSYQ</sequence>
<dbReference type="InterPro" id="IPR049233">
    <property type="entry name" value="DUF6830"/>
</dbReference>
<dbReference type="Proteomes" id="UP000054217">
    <property type="component" value="Unassembled WGS sequence"/>
</dbReference>
<evidence type="ECO:0000259" key="1">
    <source>
        <dbReference type="Pfam" id="PF20722"/>
    </source>
</evidence>
<evidence type="ECO:0000313" key="3">
    <source>
        <dbReference type="Proteomes" id="UP000054217"/>
    </source>
</evidence>
<dbReference type="Pfam" id="PF20722">
    <property type="entry name" value="DUF6830"/>
    <property type="match status" value="1"/>
</dbReference>
<feature type="domain" description="DUF6830" evidence="1">
    <location>
        <begin position="639"/>
        <end position="739"/>
    </location>
</feature>
<reference evidence="2 3" key="1">
    <citation type="submission" date="2014-04" db="EMBL/GenBank/DDBJ databases">
        <authorList>
            <consortium name="DOE Joint Genome Institute"/>
            <person name="Kuo A."/>
            <person name="Kohler A."/>
            <person name="Costa M.D."/>
            <person name="Nagy L.G."/>
            <person name="Floudas D."/>
            <person name="Copeland A."/>
            <person name="Barry K.W."/>
            <person name="Cichocki N."/>
            <person name="Veneault-Fourrey C."/>
            <person name="LaButti K."/>
            <person name="Lindquist E.A."/>
            <person name="Lipzen A."/>
            <person name="Lundell T."/>
            <person name="Morin E."/>
            <person name="Murat C."/>
            <person name="Sun H."/>
            <person name="Tunlid A."/>
            <person name="Henrissat B."/>
            <person name="Grigoriev I.V."/>
            <person name="Hibbett D.S."/>
            <person name="Martin F."/>
            <person name="Nordberg H.P."/>
            <person name="Cantor M.N."/>
            <person name="Hua S.X."/>
        </authorList>
    </citation>
    <scope>NUCLEOTIDE SEQUENCE [LARGE SCALE GENOMIC DNA]</scope>
    <source>
        <strain evidence="2 3">Marx 270</strain>
    </source>
</reference>
<dbReference type="EMBL" id="KN831987">
    <property type="protein sequence ID" value="KIO01513.1"/>
    <property type="molecule type" value="Genomic_DNA"/>
</dbReference>
<dbReference type="InterPro" id="IPR041078">
    <property type="entry name" value="Plavaka"/>
</dbReference>
<dbReference type="AlphaFoldDB" id="A0A0C3IXE1"/>
<proteinExistence type="predicted"/>
<accession>A0A0C3IXE1</accession>
<organism evidence="2 3">
    <name type="scientific">Pisolithus tinctorius Marx 270</name>
    <dbReference type="NCBI Taxonomy" id="870435"/>
    <lineage>
        <taxon>Eukaryota</taxon>
        <taxon>Fungi</taxon>
        <taxon>Dikarya</taxon>
        <taxon>Basidiomycota</taxon>
        <taxon>Agaricomycotina</taxon>
        <taxon>Agaricomycetes</taxon>
        <taxon>Agaricomycetidae</taxon>
        <taxon>Boletales</taxon>
        <taxon>Sclerodermatineae</taxon>
        <taxon>Pisolithaceae</taxon>
        <taxon>Pisolithus</taxon>
    </lineage>
</organism>
<dbReference type="InParanoid" id="A0A0C3IXE1"/>
<dbReference type="Pfam" id="PF18759">
    <property type="entry name" value="Plavaka"/>
    <property type="match status" value="1"/>
</dbReference>